<dbReference type="AlphaFoldDB" id="A0A8J2JDN4"/>
<dbReference type="OrthoDB" id="7357196at2759"/>
<gene>
    <name evidence="1" type="ORF">AFUS01_LOCUS7635</name>
</gene>
<organism evidence="1 2">
    <name type="scientific">Allacma fusca</name>
    <dbReference type="NCBI Taxonomy" id="39272"/>
    <lineage>
        <taxon>Eukaryota</taxon>
        <taxon>Metazoa</taxon>
        <taxon>Ecdysozoa</taxon>
        <taxon>Arthropoda</taxon>
        <taxon>Hexapoda</taxon>
        <taxon>Collembola</taxon>
        <taxon>Symphypleona</taxon>
        <taxon>Sminthuridae</taxon>
        <taxon>Allacma</taxon>
    </lineage>
</organism>
<dbReference type="EMBL" id="CAJVCH010051728">
    <property type="protein sequence ID" value="CAG7718225.1"/>
    <property type="molecule type" value="Genomic_DNA"/>
</dbReference>
<reference evidence="1" key="1">
    <citation type="submission" date="2021-06" db="EMBL/GenBank/DDBJ databases">
        <authorList>
            <person name="Hodson N. C."/>
            <person name="Mongue J. A."/>
            <person name="Jaron S. K."/>
        </authorList>
    </citation>
    <scope>NUCLEOTIDE SEQUENCE</scope>
</reference>
<keyword evidence="2" id="KW-1185">Reference proteome</keyword>
<evidence type="ECO:0000313" key="1">
    <source>
        <dbReference type="EMBL" id="CAG7718225.1"/>
    </source>
</evidence>
<sequence>KPENNFFIYKKRLNWKTAHDVCEKLEGYLASFHTK</sequence>
<name>A0A8J2JDN4_9HEXA</name>
<accession>A0A8J2JDN4</accession>
<dbReference type="CDD" id="cd00037">
    <property type="entry name" value="CLECT"/>
    <property type="match status" value="1"/>
</dbReference>
<feature type="non-terminal residue" evidence="1">
    <location>
        <position position="35"/>
    </location>
</feature>
<evidence type="ECO:0000313" key="2">
    <source>
        <dbReference type="Proteomes" id="UP000708208"/>
    </source>
</evidence>
<protein>
    <submittedName>
        <fullName evidence="1">Uncharacterized protein</fullName>
    </submittedName>
</protein>
<feature type="non-terminal residue" evidence="1">
    <location>
        <position position="1"/>
    </location>
</feature>
<proteinExistence type="predicted"/>
<dbReference type="Proteomes" id="UP000708208">
    <property type="component" value="Unassembled WGS sequence"/>
</dbReference>
<comment type="caution">
    <text evidence="1">The sequence shown here is derived from an EMBL/GenBank/DDBJ whole genome shotgun (WGS) entry which is preliminary data.</text>
</comment>